<dbReference type="NCBIfam" id="NF009967">
    <property type="entry name" value="PRK13430.1"/>
    <property type="match status" value="1"/>
</dbReference>
<organism evidence="9 10">
    <name type="scientific">Pseudonocardia hispaniensis</name>
    <dbReference type="NCBI Taxonomy" id="904933"/>
    <lineage>
        <taxon>Bacteria</taxon>
        <taxon>Bacillati</taxon>
        <taxon>Actinomycetota</taxon>
        <taxon>Actinomycetes</taxon>
        <taxon>Pseudonocardiales</taxon>
        <taxon>Pseudonocardiaceae</taxon>
        <taxon>Pseudonocardia</taxon>
    </lineage>
</organism>
<evidence type="ECO:0000256" key="8">
    <source>
        <dbReference type="HAMAP-Rule" id="MF_01416"/>
    </source>
</evidence>
<evidence type="ECO:0000256" key="4">
    <source>
        <dbReference type="ARBA" id="ARBA00023065"/>
    </source>
</evidence>
<dbReference type="InterPro" id="IPR020781">
    <property type="entry name" value="ATPase_OSCP/d_CS"/>
</dbReference>
<dbReference type="PANTHER" id="PTHR11910">
    <property type="entry name" value="ATP SYNTHASE DELTA CHAIN"/>
    <property type="match status" value="1"/>
</dbReference>
<evidence type="ECO:0000256" key="1">
    <source>
        <dbReference type="ARBA" id="ARBA00004370"/>
    </source>
</evidence>
<dbReference type="PROSITE" id="PS00389">
    <property type="entry name" value="ATPASE_DELTA"/>
    <property type="match status" value="1"/>
</dbReference>
<evidence type="ECO:0000256" key="5">
    <source>
        <dbReference type="ARBA" id="ARBA00023136"/>
    </source>
</evidence>
<evidence type="ECO:0000256" key="2">
    <source>
        <dbReference type="ARBA" id="ARBA00022448"/>
    </source>
</evidence>
<comment type="function">
    <text evidence="8">F(1)F(0) ATP synthase produces ATP from ADP in the presence of a proton or sodium gradient. F-type ATPases consist of two structural domains, F(1) containing the extramembraneous catalytic core and F(0) containing the membrane proton channel, linked together by a central stalk and a peripheral stalk. During catalysis, ATP synthesis in the catalytic domain of F(1) is coupled via a rotary mechanism of the central stalk subunits to proton translocation.</text>
</comment>
<dbReference type="RefSeq" id="WP_379582592.1">
    <property type="nucleotide sequence ID" value="NZ_JBHSQW010000009.1"/>
</dbReference>
<keyword evidence="2 8" id="KW-0813">Transport</keyword>
<keyword evidence="6 8" id="KW-0139">CF(1)</keyword>
<keyword evidence="8" id="KW-1003">Cell membrane</keyword>
<dbReference type="EMBL" id="JBHSQW010000009">
    <property type="protein sequence ID" value="MFC5993226.1"/>
    <property type="molecule type" value="Genomic_DNA"/>
</dbReference>
<proteinExistence type="inferred from homology"/>
<dbReference type="NCBIfam" id="TIGR01145">
    <property type="entry name" value="ATP_synt_delta"/>
    <property type="match status" value="1"/>
</dbReference>
<comment type="subcellular location">
    <subcellularLocation>
        <location evidence="8">Cell membrane</location>
        <topology evidence="8">Peripheral membrane protein</topology>
    </subcellularLocation>
    <subcellularLocation>
        <location evidence="1">Membrane</location>
    </subcellularLocation>
</comment>
<dbReference type="HAMAP" id="MF_01416">
    <property type="entry name" value="ATP_synth_delta_bact"/>
    <property type="match status" value="1"/>
</dbReference>
<keyword evidence="3 8" id="KW-0375">Hydrogen ion transport</keyword>
<protein>
    <recommendedName>
        <fullName evidence="8">ATP synthase subunit delta</fullName>
    </recommendedName>
    <alternativeName>
        <fullName evidence="8">ATP synthase F(1) sector subunit delta</fullName>
    </alternativeName>
    <alternativeName>
        <fullName evidence="8">F-type ATPase subunit delta</fullName>
        <shortName evidence="8">F-ATPase subunit delta</shortName>
    </alternativeName>
</protein>
<comment type="similarity">
    <text evidence="8">Belongs to the ATPase delta chain family.</text>
</comment>
<evidence type="ECO:0000313" key="10">
    <source>
        <dbReference type="Proteomes" id="UP001596302"/>
    </source>
</evidence>
<evidence type="ECO:0000256" key="3">
    <source>
        <dbReference type="ARBA" id="ARBA00022781"/>
    </source>
</evidence>
<keyword evidence="10" id="KW-1185">Reference proteome</keyword>
<accession>A0ABW1IXM3</accession>
<sequence>MVAHLHPASRESLRAATDRLDDVIDTSSVTDLERLGAELFSVLRLLEHQPRLRRHLGDASAPAEARTLLVDRLLMDKVGRLTLDVMSDLAAARWSQPGDLLEALETLARRATLGVAERNGSLEEVEDQLFRIGRILNREQELSRLLGDRSTADDRRAELLRGLLAGRTSPVTLALMEQSVRSPRGAGLDLTTEELCELAAARRDRYVAHVRTPIRLTVEQEWRLTESLSRLYGRPISLQIELDEELLGGLVIRIGGEVIDGSVASKLGVARRNLPH</sequence>
<keyword evidence="5 8" id="KW-0472">Membrane</keyword>
<keyword evidence="4 8" id="KW-0406">Ion transport</keyword>
<evidence type="ECO:0000256" key="7">
    <source>
        <dbReference type="ARBA" id="ARBA00023310"/>
    </source>
</evidence>
<dbReference type="Pfam" id="PF00213">
    <property type="entry name" value="OSCP"/>
    <property type="match status" value="1"/>
</dbReference>
<keyword evidence="7 8" id="KW-0066">ATP synthesis</keyword>
<name>A0ABW1IXM3_9PSEU</name>
<comment type="caution">
    <text evidence="9">The sequence shown here is derived from an EMBL/GenBank/DDBJ whole genome shotgun (WGS) entry which is preliminary data.</text>
</comment>
<evidence type="ECO:0000313" key="9">
    <source>
        <dbReference type="EMBL" id="MFC5993226.1"/>
    </source>
</evidence>
<reference evidence="10" key="1">
    <citation type="journal article" date="2019" name="Int. J. Syst. Evol. Microbiol.">
        <title>The Global Catalogue of Microorganisms (GCM) 10K type strain sequencing project: providing services to taxonomists for standard genome sequencing and annotation.</title>
        <authorList>
            <consortium name="The Broad Institute Genomics Platform"/>
            <consortium name="The Broad Institute Genome Sequencing Center for Infectious Disease"/>
            <person name="Wu L."/>
            <person name="Ma J."/>
        </authorList>
    </citation>
    <scope>NUCLEOTIDE SEQUENCE [LARGE SCALE GENOMIC DNA]</scope>
    <source>
        <strain evidence="10">CCM 8391</strain>
    </source>
</reference>
<evidence type="ECO:0000256" key="6">
    <source>
        <dbReference type="ARBA" id="ARBA00023196"/>
    </source>
</evidence>
<dbReference type="InterPro" id="IPR000711">
    <property type="entry name" value="ATPase_OSCP/dsu"/>
</dbReference>
<dbReference type="Proteomes" id="UP001596302">
    <property type="component" value="Unassembled WGS sequence"/>
</dbReference>
<gene>
    <name evidence="8" type="primary">atpH</name>
    <name evidence="9" type="ORF">ACFQE5_03250</name>
</gene>
<comment type="function">
    <text evidence="8">This protein is part of the stalk that links CF(0) to CF(1). It either transmits conformational changes from CF(0) to CF(1) or is implicated in proton conduction.</text>
</comment>